<gene>
    <name evidence="3" type="ORF">AVDCRST_MAG69-1306</name>
</gene>
<evidence type="ECO:0000259" key="2">
    <source>
        <dbReference type="SMART" id="SM00387"/>
    </source>
</evidence>
<dbReference type="InterPro" id="IPR050267">
    <property type="entry name" value="Anti-sigma-factor_SerPK"/>
</dbReference>
<dbReference type="SMART" id="SM00387">
    <property type="entry name" value="HATPase_c"/>
    <property type="match status" value="1"/>
</dbReference>
<dbReference type="GO" id="GO:0004674">
    <property type="term" value="F:protein serine/threonine kinase activity"/>
    <property type="evidence" value="ECO:0007669"/>
    <property type="project" value="UniProtKB-KW"/>
</dbReference>
<dbReference type="Pfam" id="PF13581">
    <property type="entry name" value="HATPase_c_2"/>
    <property type="match status" value="1"/>
</dbReference>
<accession>A0A6J4S5L6</accession>
<dbReference type="Gene3D" id="3.30.565.10">
    <property type="entry name" value="Histidine kinase-like ATPase, C-terminal domain"/>
    <property type="match status" value="1"/>
</dbReference>
<keyword evidence="1" id="KW-0808">Transferase</keyword>
<reference evidence="3" key="1">
    <citation type="submission" date="2020-02" db="EMBL/GenBank/DDBJ databases">
        <authorList>
            <person name="Meier V. D."/>
        </authorList>
    </citation>
    <scope>NUCLEOTIDE SEQUENCE</scope>
    <source>
        <strain evidence="3">AVDCRST_MAG69</strain>
    </source>
</reference>
<dbReference type="EMBL" id="CADCVP010000140">
    <property type="protein sequence ID" value="CAA9490362.1"/>
    <property type="molecule type" value="Genomic_DNA"/>
</dbReference>
<name>A0A6J4S5L6_9ACTN</name>
<dbReference type="SUPFAM" id="SSF55874">
    <property type="entry name" value="ATPase domain of HSP90 chaperone/DNA topoisomerase II/histidine kinase"/>
    <property type="match status" value="1"/>
</dbReference>
<sequence>MPSASWTAPASALSVPKLRESVGDFALKHGVPEPLLSDIRLAVSEAVTNAVLHAFRGPTSGTVSASVSLSDAEWIEVRVTDNGSGMAPRSDSPGLGLGLPLIRHLADQFEHYSPPDATGTELWMRFRLGPSDARVPD</sequence>
<organism evidence="3">
    <name type="scientific">uncultured Solirubrobacteraceae bacterium</name>
    <dbReference type="NCBI Taxonomy" id="1162706"/>
    <lineage>
        <taxon>Bacteria</taxon>
        <taxon>Bacillati</taxon>
        <taxon>Actinomycetota</taxon>
        <taxon>Thermoleophilia</taxon>
        <taxon>Solirubrobacterales</taxon>
        <taxon>Solirubrobacteraceae</taxon>
        <taxon>environmental samples</taxon>
    </lineage>
</organism>
<dbReference type="CDD" id="cd16936">
    <property type="entry name" value="HATPase_RsbW-like"/>
    <property type="match status" value="1"/>
</dbReference>
<dbReference type="PANTHER" id="PTHR35526">
    <property type="entry name" value="ANTI-SIGMA-F FACTOR RSBW-RELATED"/>
    <property type="match status" value="1"/>
</dbReference>
<protein>
    <recommendedName>
        <fullName evidence="2">Histidine kinase/HSP90-like ATPase domain-containing protein</fullName>
    </recommendedName>
</protein>
<dbReference type="PANTHER" id="PTHR35526:SF3">
    <property type="entry name" value="ANTI-SIGMA-F FACTOR RSBW"/>
    <property type="match status" value="1"/>
</dbReference>
<dbReference type="InterPro" id="IPR003594">
    <property type="entry name" value="HATPase_dom"/>
</dbReference>
<keyword evidence="1" id="KW-0418">Kinase</keyword>
<evidence type="ECO:0000256" key="1">
    <source>
        <dbReference type="ARBA" id="ARBA00022527"/>
    </source>
</evidence>
<dbReference type="AlphaFoldDB" id="A0A6J4S5L6"/>
<feature type="domain" description="Histidine kinase/HSP90-like ATPase" evidence="2">
    <location>
        <begin position="34"/>
        <end position="130"/>
    </location>
</feature>
<keyword evidence="1" id="KW-0723">Serine/threonine-protein kinase</keyword>
<evidence type="ECO:0000313" key="3">
    <source>
        <dbReference type="EMBL" id="CAA9490362.1"/>
    </source>
</evidence>
<proteinExistence type="predicted"/>
<dbReference type="InterPro" id="IPR036890">
    <property type="entry name" value="HATPase_C_sf"/>
</dbReference>